<evidence type="ECO:0000313" key="2">
    <source>
        <dbReference type="Proteomes" id="UP000241421"/>
    </source>
</evidence>
<organism evidence="1 2">
    <name type="scientific">Massilia glaciei</name>
    <dbReference type="NCBI Taxonomy" id="1524097"/>
    <lineage>
        <taxon>Bacteria</taxon>
        <taxon>Pseudomonadati</taxon>
        <taxon>Pseudomonadota</taxon>
        <taxon>Betaproteobacteria</taxon>
        <taxon>Burkholderiales</taxon>
        <taxon>Oxalobacteraceae</taxon>
        <taxon>Telluria group</taxon>
        <taxon>Massilia</taxon>
    </lineage>
</organism>
<dbReference type="RefSeq" id="WP_106760377.1">
    <property type="nucleotide sequence ID" value="NZ_PXWF02000337.1"/>
</dbReference>
<dbReference type="Pfam" id="PF10387">
    <property type="entry name" value="DUF2442"/>
    <property type="match status" value="1"/>
</dbReference>
<comment type="caution">
    <text evidence="1">The sequence shown here is derived from an EMBL/GenBank/DDBJ whole genome shotgun (WGS) entry which is preliminary data.</text>
</comment>
<dbReference type="InterPro" id="IPR018841">
    <property type="entry name" value="DUF2442"/>
</dbReference>
<gene>
    <name evidence="1" type="ORF">C7C56_026730</name>
</gene>
<protein>
    <submittedName>
        <fullName evidence="1">DUF2442 domain-containing protein</fullName>
    </submittedName>
</protein>
<proteinExistence type="predicted"/>
<dbReference type="Proteomes" id="UP000241421">
    <property type="component" value="Unassembled WGS sequence"/>
</dbReference>
<reference evidence="1 2" key="1">
    <citation type="submission" date="2018-04" db="EMBL/GenBank/DDBJ databases">
        <title>Massilia violaceinigra sp. nov., a novel purple-pigmented bacterium isolated from Tianshan glacier, Xinjiang, China.</title>
        <authorList>
            <person name="Wang H."/>
        </authorList>
    </citation>
    <scope>NUCLEOTIDE SEQUENCE [LARGE SCALE GENOMIC DNA]</scope>
    <source>
        <strain evidence="1 2">B448-2</strain>
    </source>
</reference>
<dbReference type="AlphaFoldDB" id="A0A2U2HA57"/>
<name>A0A2U2HA57_9BURK</name>
<dbReference type="EMBL" id="PXWF02000337">
    <property type="protein sequence ID" value="PWF39557.1"/>
    <property type="molecule type" value="Genomic_DNA"/>
</dbReference>
<evidence type="ECO:0000313" key="1">
    <source>
        <dbReference type="EMBL" id="PWF39557.1"/>
    </source>
</evidence>
<accession>A0A2U2HA57</accession>
<sequence length="86" mass="9816">MAAICFSCVEVTSIGAHGFWLQFNDEEIYLTFVEFPRFEHATVAQIFRVECASASRLYWPALDLDIGLESMRNPMVGRHCAPSHYD</sequence>
<dbReference type="OrthoDB" id="9795924at2"/>
<keyword evidence="2" id="KW-1185">Reference proteome</keyword>